<dbReference type="Proteomes" id="UP000216133">
    <property type="component" value="Unassembled WGS sequence"/>
</dbReference>
<dbReference type="RefSeq" id="WP_094425122.1">
    <property type="nucleotide sequence ID" value="NZ_CP019985.1"/>
</dbReference>
<proteinExistence type="predicted"/>
<protein>
    <submittedName>
        <fullName evidence="1">Uncharacterized protein</fullName>
    </submittedName>
</protein>
<dbReference type="EMBL" id="NPBS01000109">
    <property type="protein sequence ID" value="PAF24450.1"/>
    <property type="molecule type" value="Genomic_DNA"/>
</dbReference>
<name>A0A268RW43_SHOCL</name>
<dbReference type="AlphaFoldDB" id="A0A268RW43"/>
<dbReference type="GeneID" id="86927891"/>
<reference evidence="1 2" key="1">
    <citation type="submission" date="2017-07" db="EMBL/GenBank/DDBJ databases">
        <title>Isolation and whole genome analysis of endospore-forming bacteria from heroin.</title>
        <authorList>
            <person name="Kalinowski J."/>
            <person name="Ahrens B."/>
            <person name="Al-Dilaimi A."/>
            <person name="Winkler A."/>
            <person name="Wibberg D."/>
            <person name="Schleenbecker U."/>
            <person name="Ruckert C."/>
            <person name="Wolfel R."/>
            <person name="Grass G."/>
        </authorList>
    </citation>
    <scope>NUCLEOTIDE SEQUENCE [LARGE SCALE GENOMIC DNA]</scope>
    <source>
        <strain evidence="1 2">7523-2</strain>
    </source>
</reference>
<comment type="caution">
    <text evidence="1">The sequence shown here is derived from an EMBL/GenBank/DDBJ whole genome shotgun (WGS) entry which is preliminary data.</text>
</comment>
<evidence type="ECO:0000313" key="2">
    <source>
        <dbReference type="Proteomes" id="UP000216133"/>
    </source>
</evidence>
<organism evidence="1 2">
    <name type="scientific">Shouchella clausii</name>
    <name type="common">Alkalihalobacillus clausii</name>
    <dbReference type="NCBI Taxonomy" id="79880"/>
    <lineage>
        <taxon>Bacteria</taxon>
        <taxon>Bacillati</taxon>
        <taxon>Bacillota</taxon>
        <taxon>Bacilli</taxon>
        <taxon>Bacillales</taxon>
        <taxon>Bacillaceae</taxon>
        <taxon>Shouchella</taxon>
    </lineage>
</organism>
<sequence length="85" mass="10002">MREKAKQIKDREKEHKNAIQAQLRTKMQQVKQPSISQNPPTISISEQLQIERKKRKRLSKQLLHMEKKIEQTTAILTKKEAQTGI</sequence>
<accession>A0A268RW43</accession>
<gene>
    <name evidence="1" type="ORF">CHH61_18500</name>
</gene>
<evidence type="ECO:0000313" key="1">
    <source>
        <dbReference type="EMBL" id="PAF24450.1"/>
    </source>
</evidence>